<name>A0ABQ8UGS6_9EUKA</name>
<feature type="domain" description="F-box" evidence="1">
    <location>
        <begin position="190"/>
        <end position="240"/>
    </location>
</feature>
<organism evidence="2 3">
    <name type="scientific">Paratrimastix pyriformis</name>
    <dbReference type="NCBI Taxonomy" id="342808"/>
    <lineage>
        <taxon>Eukaryota</taxon>
        <taxon>Metamonada</taxon>
        <taxon>Preaxostyla</taxon>
        <taxon>Paratrimastigidae</taxon>
        <taxon>Paratrimastix</taxon>
    </lineage>
</organism>
<comment type="caution">
    <text evidence="2">The sequence shown here is derived from an EMBL/GenBank/DDBJ whole genome shotgun (WGS) entry which is preliminary data.</text>
</comment>
<accession>A0ABQ8UGS6</accession>
<dbReference type="Proteomes" id="UP001141327">
    <property type="component" value="Unassembled WGS sequence"/>
</dbReference>
<reference evidence="2" key="1">
    <citation type="journal article" date="2022" name="bioRxiv">
        <title>Genomics of Preaxostyla Flagellates Illuminates Evolutionary Transitions and the Path Towards Mitochondrial Loss.</title>
        <authorList>
            <person name="Novak L.V.F."/>
            <person name="Treitli S.C."/>
            <person name="Pyrih J."/>
            <person name="Halakuc P."/>
            <person name="Pipaliya S.V."/>
            <person name="Vacek V."/>
            <person name="Brzon O."/>
            <person name="Soukal P."/>
            <person name="Eme L."/>
            <person name="Dacks J.B."/>
            <person name="Karnkowska A."/>
            <person name="Elias M."/>
            <person name="Hampl V."/>
        </authorList>
    </citation>
    <scope>NUCLEOTIDE SEQUENCE</scope>
    <source>
        <strain evidence="2">RCP-MX</strain>
    </source>
</reference>
<dbReference type="EMBL" id="JAPMOS010000058">
    <property type="protein sequence ID" value="KAJ4456902.1"/>
    <property type="molecule type" value="Genomic_DNA"/>
</dbReference>
<evidence type="ECO:0000313" key="2">
    <source>
        <dbReference type="EMBL" id="KAJ4456902.1"/>
    </source>
</evidence>
<sequence>MLDFIRANGNIPQTDSSAFLLAHDGIFSSLPLLIGELGTRRIIRIPIDPFLALFFTNLSKWESDSNTEQRHHPLLPESVFLLPNSQLMASVSIDLHEFAHGDRTRTFLTVAIDCLSIGAPQLFLRRKRTNTQLPNHWGLWIGILVMPAHIAIPVRESMPCVRHYHPATPPVIVAIAKEFDRTVHTLQPEASYFSRLPLDVLFEVLVRTSLWTLFRSLPRVSSFFARVLCDGASTVLWNRLGLLQSYLFRLGETREWVDLPPGQLRLHHVQVNPSRVDARGNIVTCVQPPAPGHILRWATLFTTRAFRELAADGCFVRLVDLQPHRAHLNGPEVAATAHLNAALLMPFHPSHLRLDEWAGRIRGAGGSPECLLVAQVARCTDIATLVRAEGRLLPPDPDRTAPPPGATVMPEHTARVVIDWTEGAVWLARCRTKDSGCIEMLGQPVEVFVFPRTADPFQSFLRLPRALLPATATLADPPASTHRPLSPGVRPPALSRTYTTLGEDGCLNVLAGLPFRISLHLKTYAGEPLVGSQAGLAYNVDVVEGATGRPDPPKVIVQAQPEDGGCLVTLQEPLLYRLHARAAMPFSPRQVELMGSPILIRAHPFSIPLARKHMSAAMDEFMDAEVSGGSRAGPLGRMLSPMLTCLAPAHWPRLLSRRSQSHGGPWLMGSGSPAEFRLLARTYRGPLGLRLCAMLGACGSDDCDPDDDALACDDPLAGKRGGTALLTALETTLLPVVGRRRLTDGEEDEGAVLQAGAGEVIRALLGYERPCEARGEELVRLSVISDVQLRRISRSPVVLPWLTALVAVALSPPWRLGIREALFFARKPSYFERVTISSLRMVLDRAASGEDVMRELEPILRQELHDMRPALDWMSSDY</sequence>
<keyword evidence="3" id="KW-1185">Reference proteome</keyword>
<gene>
    <name evidence="2" type="ORF">PAPYR_7717</name>
</gene>
<evidence type="ECO:0000313" key="3">
    <source>
        <dbReference type="Proteomes" id="UP001141327"/>
    </source>
</evidence>
<dbReference type="PROSITE" id="PS50181">
    <property type="entry name" value="FBOX"/>
    <property type="match status" value="1"/>
</dbReference>
<dbReference type="InterPro" id="IPR001810">
    <property type="entry name" value="F-box_dom"/>
</dbReference>
<protein>
    <recommendedName>
        <fullName evidence="1">F-box domain-containing protein</fullName>
    </recommendedName>
</protein>
<proteinExistence type="predicted"/>
<evidence type="ECO:0000259" key="1">
    <source>
        <dbReference type="PROSITE" id="PS50181"/>
    </source>
</evidence>